<evidence type="ECO:0000313" key="1">
    <source>
        <dbReference type="EMBL" id="QJA50802.1"/>
    </source>
</evidence>
<dbReference type="AlphaFoldDB" id="A0A6H1ZTL3"/>
<gene>
    <name evidence="1" type="ORF">TM448A01898_0016</name>
    <name evidence="2" type="ORF">TM448B01885_0010</name>
</gene>
<dbReference type="EMBL" id="MT144218">
    <property type="protein sequence ID" value="QJA50802.1"/>
    <property type="molecule type" value="Genomic_DNA"/>
</dbReference>
<dbReference type="EMBL" id="MT144838">
    <property type="protein sequence ID" value="QJI00240.1"/>
    <property type="molecule type" value="Genomic_DNA"/>
</dbReference>
<protein>
    <submittedName>
        <fullName evidence="1">Uncharacterized protein</fullName>
    </submittedName>
</protein>
<name>A0A6H1ZTL3_9ZZZZ</name>
<evidence type="ECO:0000313" key="2">
    <source>
        <dbReference type="EMBL" id="QJI00240.1"/>
    </source>
</evidence>
<organism evidence="1">
    <name type="scientific">viral metagenome</name>
    <dbReference type="NCBI Taxonomy" id="1070528"/>
    <lineage>
        <taxon>unclassified sequences</taxon>
        <taxon>metagenomes</taxon>
        <taxon>organismal metagenomes</taxon>
    </lineage>
</organism>
<accession>A0A6H1ZTL3</accession>
<proteinExistence type="predicted"/>
<sequence>MEEFIEQKEKEFKEIRSGYAETDRIVWEFIEHSLKEAYERGIKEAIEICEDYKTYDLIHIKRKLQQKLEN</sequence>
<reference evidence="1" key="1">
    <citation type="submission" date="2020-03" db="EMBL/GenBank/DDBJ databases">
        <title>The deep terrestrial virosphere.</title>
        <authorList>
            <person name="Holmfeldt K."/>
            <person name="Nilsson E."/>
            <person name="Simone D."/>
            <person name="Lopez-Fernandez M."/>
            <person name="Wu X."/>
            <person name="de Brujin I."/>
            <person name="Lundin D."/>
            <person name="Andersson A."/>
            <person name="Bertilsson S."/>
            <person name="Dopson M."/>
        </authorList>
    </citation>
    <scope>NUCLEOTIDE SEQUENCE</scope>
    <source>
        <strain evidence="1">TM448A01898</strain>
        <strain evidence="2">TM448B01885</strain>
    </source>
</reference>